<organism evidence="1 2">
    <name type="scientific">Trichoderma aggressivum f. europaeum</name>
    <dbReference type="NCBI Taxonomy" id="173218"/>
    <lineage>
        <taxon>Eukaryota</taxon>
        <taxon>Fungi</taxon>
        <taxon>Dikarya</taxon>
        <taxon>Ascomycota</taxon>
        <taxon>Pezizomycotina</taxon>
        <taxon>Sordariomycetes</taxon>
        <taxon>Hypocreomycetidae</taxon>
        <taxon>Hypocreales</taxon>
        <taxon>Hypocreaceae</taxon>
        <taxon>Trichoderma</taxon>
    </lineage>
</organism>
<name>A0AAE1M2N9_9HYPO</name>
<evidence type="ECO:0000313" key="2">
    <source>
        <dbReference type="Proteomes" id="UP001273209"/>
    </source>
</evidence>
<sequence>MWLKLDDQALRVALEIRLGKHIHKAKLTELNREQIKRLSERVKERQGWETIEITNANDSYNENLVEDEDADFAIEKEVEVATLDN</sequence>
<comment type="caution">
    <text evidence="1">The sequence shown here is derived from an EMBL/GenBank/DDBJ whole genome shotgun (WGS) entry which is preliminary data.</text>
</comment>
<reference evidence="1" key="1">
    <citation type="submission" date="2023-11" db="EMBL/GenBank/DDBJ databases">
        <title>The genome sequences of three competitors of mushroom-forming fungi.</title>
        <authorList>
            <person name="Beijen E."/>
            <person name="Ohm R.A."/>
        </authorList>
    </citation>
    <scope>NUCLEOTIDE SEQUENCE</scope>
    <source>
        <strain evidence="1">CBS 100526</strain>
    </source>
</reference>
<dbReference type="GeneID" id="87919900"/>
<gene>
    <name evidence="1" type="ORF">Triagg1_5477</name>
</gene>
<accession>A0AAE1M2N9</accession>
<keyword evidence="2" id="KW-1185">Reference proteome</keyword>
<proteinExistence type="predicted"/>
<dbReference type="EMBL" id="JAWRVG010000019">
    <property type="protein sequence ID" value="KAK4073197.1"/>
    <property type="molecule type" value="Genomic_DNA"/>
</dbReference>
<evidence type="ECO:0000313" key="1">
    <source>
        <dbReference type="EMBL" id="KAK4073197.1"/>
    </source>
</evidence>
<dbReference type="RefSeq" id="XP_062755598.1">
    <property type="nucleotide sequence ID" value="XM_062899995.1"/>
</dbReference>
<dbReference type="AlphaFoldDB" id="A0AAE1M2N9"/>
<protein>
    <submittedName>
        <fullName evidence="1">Uncharacterized protein</fullName>
    </submittedName>
</protein>
<dbReference type="Proteomes" id="UP001273209">
    <property type="component" value="Unassembled WGS sequence"/>
</dbReference>